<organism evidence="2 3">
    <name type="scientific">Talaromyces atroroseus</name>
    <dbReference type="NCBI Taxonomy" id="1441469"/>
    <lineage>
        <taxon>Eukaryota</taxon>
        <taxon>Fungi</taxon>
        <taxon>Dikarya</taxon>
        <taxon>Ascomycota</taxon>
        <taxon>Pezizomycotina</taxon>
        <taxon>Eurotiomycetes</taxon>
        <taxon>Eurotiomycetidae</taxon>
        <taxon>Eurotiales</taxon>
        <taxon>Trichocomaceae</taxon>
        <taxon>Talaromyces</taxon>
        <taxon>Talaromyces sect. Trachyspermi</taxon>
    </lineage>
</organism>
<feature type="compositionally biased region" description="Polar residues" evidence="1">
    <location>
        <begin position="101"/>
        <end position="110"/>
    </location>
</feature>
<dbReference type="OrthoDB" id="3231000at2759"/>
<dbReference type="STRING" id="1441469.A0A225B5C7"/>
<proteinExistence type="predicted"/>
<evidence type="ECO:0000313" key="2">
    <source>
        <dbReference type="EMBL" id="OKL62075.1"/>
    </source>
</evidence>
<evidence type="ECO:0000256" key="1">
    <source>
        <dbReference type="SAM" id="MobiDB-lite"/>
    </source>
</evidence>
<feature type="region of interest" description="Disordered" evidence="1">
    <location>
        <begin position="76"/>
        <end position="112"/>
    </location>
</feature>
<dbReference type="Proteomes" id="UP000214365">
    <property type="component" value="Unassembled WGS sequence"/>
</dbReference>
<keyword evidence="3" id="KW-1185">Reference proteome</keyword>
<dbReference type="AlphaFoldDB" id="A0A225B5C7"/>
<accession>A0A225B5C7</accession>
<evidence type="ECO:0000313" key="3">
    <source>
        <dbReference type="Proteomes" id="UP000214365"/>
    </source>
</evidence>
<dbReference type="EMBL" id="LFMY01000003">
    <property type="protein sequence ID" value="OKL62075.1"/>
    <property type="molecule type" value="Genomic_DNA"/>
</dbReference>
<feature type="compositionally biased region" description="Polar residues" evidence="1">
    <location>
        <begin position="17"/>
        <end position="39"/>
    </location>
</feature>
<dbReference type="GeneID" id="31002714"/>
<gene>
    <name evidence="2" type="ORF">UA08_02959</name>
</gene>
<sequence>MAGDSKYQKRKRRKNWECSQVEQEGSRGNAQTSEFSCQPNWGRLKEAGGPGGSSQRWTDTSTRVSAGIGYTSYILSRDSVERMDDPPITTVSSDSRERSSRPMTQTTKRPQITPREYAEAIISHSKQTIQDTLYPGNVFEDLGLYLKNGLQNYELPGNNIQGTFAHPR</sequence>
<reference evidence="2 3" key="1">
    <citation type="submission" date="2015-06" db="EMBL/GenBank/DDBJ databases">
        <title>Talaromyces atroroseus IBT 11181 draft genome.</title>
        <authorList>
            <person name="Rasmussen K.B."/>
            <person name="Rasmussen S."/>
            <person name="Petersen B."/>
            <person name="Sicheritz-Ponten T."/>
            <person name="Mortensen U.H."/>
            <person name="Thrane U."/>
        </authorList>
    </citation>
    <scope>NUCLEOTIDE SEQUENCE [LARGE SCALE GENOMIC DNA]</scope>
    <source>
        <strain evidence="2 3">IBT 11181</strain>
    </source>
</reference>
<feature type="region of interest" description="Disordered" evidence="1">
    <location>
        <begin position="1"/>
        <end position="60"/>
    </location>
</feature>
<name>A0A225B5C7_TALAT</name>
<comment type="caution">
    <text evidence="2">The sequence shown here is derived from an EMBL/GenBank/DDBJ whole genome shotgun (WGS) entry which is preliminary data.</text>
</comment>
<protein>
    <submittedName>
        <fullName evidence="2">Uncharacterized protein</fullName>
    </submittedName>
</protein>
<dbReference type="RefSeq" id="XP_020122196.1">
    <property type="nucleotide sequence ID" value="XM_020265058.1"/>
</dbReference>